<feature type="non-terminal residue" evidence="1">
    <location>
        <position position="93"/>
    </location>
</feature>
<accession>A0ABU8GXA3</accession>
<dbReference type="SUPFAM" id="SSF55729">
    <property type="entry name" value="Acyl-CoA N-acyltransferases (Nat)"/>
    <property type="match status" value="1"/>
</dbReference>
<name>A0ABU8GXA3_9ACTN</name>
<dbReference type="InterPro" id="IPR016181">
    <property type="entry name" value="Acyl_CoA_acyltransferase"/>
</dbReference>
<organism evidence="1 2">
    <name type="scientific">Streptomyces brasiliscabiei</name>
    <dbReference type="NCBI Taxonomy" id="2736302"/>
    <lineage>
        <taxon>Bacteria</taxon>
        <taxon>Bacillati</taxon>
        <taxon>Actinomycetota</taxon>
        <taxon>Actinomycetes</taxon>
        <taxon>Kitasatosporales</taxon>
        <taxon>Streptomycetaceae</taxon>
        <taxon>Streptomyces</taxon>
    </lineage>
</organism>
<dbReference type="Proteomes" id="UP001365781">
    <property type="component" value="Unassembled WGS sequence"/>
</dbReference>
<gene>
    <name evidence="1" type="ORF">WB403_49320</name>
</gene>
<proteinExistence type="predicted"/>
<dbReference type="RefSeq" id="WP_336559018.1">
    <property type="nucleotide sequence ID" value="NZ_JBBAYM010000219.1"/>
</dbReference>
<keyword evidence="2" id="KW-1185">Reference proteome</keyword>
<dbReference type="EMBL" id="JBBAYM010000219">
    <property type="protein sequence ID" value="MEI5617109.1"/>
    <property type="molecule type" value="Genomic_DNA"/>
</dbReference>
<evidence type="ECO:0000313" key="1">
    <source>
        <dbReference type="EMBL" id="MEI5617109.1"/>
    </source>
</evidence>
<sequence length="93" mass="10506">WYRRAQALRFEIQEYDEDHSTEISEPDTNAGGGYINAYLDDQYVGGGTFSYHSGVPILETIGVDNPLNGVGGQMVRYLLKYWNDHGMDHSEFG</sequence>
<protein>
    <submittedName>
        <fullName evidence="1">Uncharacterized protein</fullName>
    </submittedName>
</protein>
<feature type="non-terminal residue" evidence="1">
    <location>
        <position position="1"/>
    </location>
</feature>
<comment type="caution">
    <text evidence="1">The sequence shown here is derived from an EMBL/GenBank/DDBJ whole genome shotgun (WGS) entry which is preliminary data.</text>
</comment>
<evidence type="ECO:0000313" key="2">
    <source>
        <dbReference type="Proteomes" id="UP001365781"/>
    </source>
</evidence>
<reference evidence="1 2" key="1">
    <citation type="submission" date="2024-03" db="EMBL/GenBank/DDBJ databases">
        <title>First Report of Pectobacterium brasiliscabiei causing potato scab in china.</title>
        <authorList>
            <person name="Handique U."/>
        </authorList>
    </citation>
    <scope>NUCLEOTIDE SEQUENCE [LARGE SCALE GENOMIC DNA]</scope>
    <source>
        <strain evidence="1 2">ZRIMU1503</strain>
    </source>
</reference>